<evidence type="ECO:0000256" key="4">
    <source>
        <dbReference type="PIRSR" id="PIRSR617939-2"/>
    </source>
</evidence>
<dbReference type="PANTHER" id="PTHR12935:SF0">
    <property type="entry name" value="GAMMA-GLUTAMYLCYCLOTRANSFERASE"/>
    <property type="match status" value="1"/>
</dbReference>
<protein>
    <recommendedName>
        <fullName evidence="1">gamma-glutamylcyclotransferase</fullName>
        <ecNumber evidence="1">4.3.2.9</ecNumber>
    </recommendedName>
</protein>
<gene>
    <name evidence="7" type="ORF">BZG36_03718</name>
</gene>
<reference evidence="7 8" key="1">
    <citation type="journal article" date="2017" name="Mycologia">
        <title>Bifiguratus adelaidae, gen. et sp. nov., a new member of Mucoromycotina in endophytic and soil-dwelling habitats.</title>
        <authorList>
            <person name="Torres-Cruz T.J."/>
            <person name="Billingsley Tobias T.L."/>
            <person name="Almatruk M."/>
            <person name="Hesse C."/>
            <person name="Kuske C.R."/>
            <person name="Desiro A."/>
            <person name="Benucci G.M."/>
            <person name="Bonito G."/>
            <person name="Stajich J.E."/>
            <person name="Dunlap C."/>
            <person name="Arnold A.E."/>
            <person name="Porras-Alfaro A."/>
        </authorList>
    </citation>
    <scope>NUCLEOTIDE SEQUENCE [LARGE SCALE GENOMIC DNA]</scope>
    <source>
        <strain evidence="7 8">AZ0501</strain>
    </source>
</reference>
<dbReference type="EC" id="4.3.2.9" evidence="1"/>
<keyword evidence="2" id="KW-0456">Lyase</keyword>
<evidence type="ECO:0000256" key="1">
    <source>
        <dbReference type="ARBA" id="ARBA00012346"/>
    </source>
</evidence>
<evidence type="ECO:0000256" key="6">
    <source>
        <dbReference type="SAM" id="Phobius"/>
    </source>
</evidence>
<proteinExistence type="predicted"/>
<dbReference type="Gene3D" id="3.10.490.10">
    <property type="entry name" value="Gamma-glutamyl cyclotransferase-like"/>
    <property type="match status" value="1"/>
</dbReference>
<dbReference type="InterPro" id="IPR017939">
    <property type="entry name" value="G-Glutamylcylcotransferase"/>
</dbReference>
<evidence type="ECO:0000256" key="5">
    <source>
        <dbReference type="SAM" id="MobiDB-lite"/>
    </source>
</evidence>
<evidence type="ECO:0000313" key="8">
    <source>
        <dbReference type="Proteomes" id="UP000242875"/>
    </source>
</evidence>
<dbReference type="OrthoDB" id="2017317at2759"/>
<dbReference type="Proteomes" id="UP000242875">
    <property type="component" value="Unassembled WGS sequence"/>
</dbReference>
<comment type="caution">
    <text evidence="7">The sequence shown here is derived from an EMBL/GenBank/DDBJ whole genome shotgun (WGS) entry which is preliminary data.</text>
</comment>
<feature type="transmembrane region" description="Helical" evidence="6">
    <location>
        <begin position="223"/>
        <end position="244"/>
    </location>
</feature>
<feature type="binding site" evidence="4">
    <location>
        <position position="187"/>
    </location>
    <ligand>
        <name>substrate</name>
    </ligand>
</feature>
<evidence type="ECO:0000256" key="2">
    <source>
        <dbReference type="ARBA" id="ARBA00023239"/>
    </source>
</evidence>
<keyword evidence="6" id="KW-1133">Transmembrane helix</keyword>
<name>A0A261XZ25_9FUNG</name>
<keyword evidence="6" id="KW-0472">Membrane</keyword>
<evidence type="ECO:0000313" key="7">
    <source>
        <dbReference type="EMBL" id="OZJ03619.1"/>
    </source>
</evidence>
<sequence>MVSEGADELLVTRVPSPLYRSKEAKVQGQVEEKDTGWYLAYGPNMSSKVLTGRRQIKQIESRPCECPNVYLSFEIVGPAYMEPCFASAIIKSDSQKITEEYARHLWSHCSCFSYKFEYNAANPSASLPPHLHGVVHKLTKAQHQQIKNTEGGVGHDIKTGYSDAIVRCVCYDGSIVHAHTLIARPKYLEILRSSAKEHGISPKYQDYLASLKHYEVKTLGQKIGHFIFLATIAPWVVIPFFLILRFYHKKGKQVPFCLARYLEEATLMAHAYYQFILRPLFGNDVLEDIQSAERDRWDISGLDQFLDSESLGHIGRGNTTVSLQDVNTKNLLIDLERISKGARSFSVPSNSVAPSTTHAATDHAQPQKGHLPKAKLHASVYALVQDYFRTERTITTTKDVVQDSANLLKQLSDDVQRLQHDIDAAPVS</sequence>
<feature type="compositionally biased region" description="Polar residues" evidence="5">
    <location>
        <begin position="346"/>
        <end position="359"/>
    </location>
</feature>
<feature type="active site" description="Proton acceptor" evidence="3">
    <location>
        <position position="150"/>
    </location>
</feature>
<dbReference type="GO" id="GO:0003839">
    <property type="term" value="F:gamma-glutamylcyclotransferase activity"/>
    <property type="evidence" value="ECO:0007669"/>
    <property type="project" value="UniProtKB-EC"/>
</dbReference>
<evidence type="ECO:0000256" key="3">
    <source>
        <dbReference type="PIRSR" id="PIRSR617939-1"/>
    </source>
</evidence>
<feature type="region of interest" description="Disordered" evidence="5">
    <location>
        <begin position="345"/>
        <end position="370"/>
    </location>
</feature>
<dbReference type="PANTHER" id="PTHR12935">
    <property type="entry name" value="GAMMA-GLUTAMYLCYCLOTRANSFERASE"/>
    <property type="match status" value="1"/>
</dbReference>
<keyword evidence="6" id="KW-0812">Transmembrane</keyword>
<keyword evidence="8" id="KW-1185">Reference proteome</keyword>
<dbReference type="EMBL" id="MVBO01000076">
    <property type="protein sequence ID" value="OZJ03619.1"/>
    <property type="molecule type" value="Genomic_DNA"/>
</dbReference>
<accession>A0A261XZ25</accession>
<dbReference type="AlphaFoldDB" id="A0A261XZ25"/>
<organism evidence="7 8">
    <name type="scientific">Bifiguratus adelaidae</name>
    <dbReference type="NCBI Taxonomy" id="1938954"/>
    <lineage>
        <taxon>Eukaryota</taxon>
        <taxon>Fungi</taxon>
        <taxon>Fungi incertae sedis</taxon>
        <taxon>Mucoromycota</taxon>
        <taxon>Mucoromycotina</taxon>
        <taxon>Endogonomycetes</taxon>
        <taxon>Endogonales</taxon>
        <taxon>Endogonales incertae sedis</taxon>
        <taxon>Bifiguratus</taxon>
    </lineage>
</organism>